<evidence type="ECO:0000256" key="1">
    <source>
        <dbReference type="ARBA" id="ARBA00022491"/>
    </source>
</evidence>
<keyword evidence="1" id="KW-0678">Repressor</keyword>
<feature type="domain" description="HTH merR-type" evidence="6">
    <location>
        <begin position="4"/>
        <end position="73"/>
    </location>
</feature>
<dbReference type="PANTHER" id="PTHR30204">
    <property type="entry name" value="REDOX-CYCLING DRUG-SENSING TRANSCRIPTIONAL ACTIVATOR SOXR"/>
    <property type="match status" value="1"/>
</dbReference>
<dbReference type="SMART" id="SM00422">
    <property type="entry name" value="HTH_MERR"/>
    <property type="match status" value="1"/>
</dbReference>
<gene>
    <name evidence="7" type="ORF">PDENDC454_02500</name>
</gene>
<dbReference type="InterPro" id="IPR047057">
    <property type="entry name" value="MerR_fam"/>
</dbReference>
<dbReference type="SUPFAM" id="SSF46955">
    <property type="entry name" value="Putative DNA-binding domain"/>
    <property type="match status" value="1"/>
</dbReference>
<keyword evidence="3" id="KW-0238">DNA-binding</keyword>
<protein>
    <submittedName>
        <fullName evidence="7">MerR family transcriptional regulator</fullName>
    </submittedName>
</protein>
<dbReference type="PANTHER" id="PTHR30204:SF69">
    <property type="entry name" value="MERR-FAMILY TRANSCRIPTIONAL REGULATOR"/>
    <property type="match status" value="1"/>
</dbReference>
<dbReference type="InterPro" id="IPR009061">
    <property type="entry name" value="DNA-bd_dom_put_sf"/>
</dbReference>
<evidence type="ECO:0000256" key="5">
    <source>
        <dbReference type="SAM" id="Coils"/>
    </source>
</evidence>
<organism evidence="7 8">
    <name type="scientific">Paenibacillus dendritiformis C454</name>
    <dbReference type="NCBI Taxonomy" id="1131935"/>
    <lineage>
        <taxon>Bacteria</taxon>
        <taxon>Bacillati</taxon>
        <taxon>Bacillota</taxon>
        <taxon>Bacilli</taxon>
        <taxon>Bacillales</taxon>
        <taxon>Paenibacillaceae</taxon>
        <taxon>Paenibacillus</taxon>
    </lineage>
</organism>
<dbReference type="OrthoDB" id="9773308at2"/>
<dbReference type="AlphaFoldDB" id="H3SAG5"/>
<dbReference type="EMBL" id="AHKH01000004">
    <property type="protein sequence ID" value="EHQ63968.1"/>
    <property type="molecule type" value="Genomic_DNA"/>
</dbReference>
<evidence type="ECO:0000313" key="8">
    <source>
        <dbReference type="Proteomes" id="UP000003900"/>
    </source>
</evidence>
<dbReference type="GO" id="GO:0003700">
    <property type="term" value="F:DNA-binding transcription factor activity"/>
    <property type="evidence" value="ECO:0007669"/>
    <property type="project" value="InterPro"/>
</dbReference>
<name>H3SAG5_9BACL</name>
<dbReference type="Gene3D" id="1.10.1660.10">
    <property type="match status" value="1"/>
</dbReference>
<keyword evidence="5" id="KW-0175">Coiled coil</keyword>
<dbReference type="Proteomes" id="UP000003900">
    <property type="component" value="Unassembled WGS sequence"/>
</dbReference>
<evidence type="ECO:0000256" key="4">
    <source>
        <dbReference type="ARBA" id="ARBA00023163"/>
    </source>
</evidence>
<accession>H3SAG5</accession>
<proteinExistence type="predicted"/>
<feature type="coiled-coil region" evidence="5">
    <location>
        <begin position="80"/>
        <end position="120"/>
    </location>
</feature>
<dbReference type="GO" id="GO:0003677">
    <property type="term" value="F:DNA binding"/>
    <property type="evidence" value="ECO:0007669"/>
    <property type="project" value="UniProtKB-KW"/>
</dbReference>
<dbReference type="PATRIC" id="fig|1131935.3.peg.497"/>
<sequence>MKYKISIGQVSKMYGISLDTLRHYDRIGILKPIVDPSNGYRYYSLEHLDLLESILVGKYLETPLKEMKLIFQEESIHKYVELIEKQENTIQEKIKHLQQLEEYTGQLKKLLYEIMDFKNDYDFEQMIAEDVELQLYFMKLPDLLERYVEIKDKVRDYDVEHYVMFYRTSEGEMVENDEYAIFSIHPEYKNNINENNVLDFEFKQYAGKYIKARFYGNKEEMKKYLKQFASFFHSDCSNPEIVVKYEFSLLHRDLHHEYFAEILLPVRLQNIDKHLDP</sequence>
<comment type="caution">
    <text evidence="7">The sequence shown here is derived from an EMBL/GenBank/DDBJ whole genome shotgun (WGS) entry which is preliminary data.</text>
</comment>
<dbReference type="InterPro" id="IPR000551">
    <property type="entry name" value="MerR-type_HTH_dom"/>
</dbReference>
<dbReference type="Pfam" id="PF00376">
    <property type="entry name" value="MerR"/>
    <property type="match status" value="1"/>
</dbReference>
<evidence type="ECO:0000313" key="7">
    <source>
        <dbReference type="EMBL" id="EHQ63968.1"/>
    </source>
</evidence>
<dbReference type="PROSITE" id="PS50937">
    <property type="entry name" value="HTH_MERR_2"/>
    <property type="match status" value="1"/>
</dbReference>
<keyword evidence="4" id="KW-0804">Transcription</keyword>
<dbReference type="RefSeq" id="WP_006675006.1">
    <property type="nucleotide sequence ID" value="NZ_AHKH01000004.1"/>
</dbReference>
<evidence type="ECO:0000256" key="2">
    <source>
        <dbReference type="ARBA" id="ARBA00023015"/>
    </source>
</evidence>
<evidence type="ECO:0000259" key="6">
    <source>
        <dbReference type="PROSITE" id="PS50937"/>
    </source>
</evidence>
<keyword evidence="8" id="KW-1185">Reference proteome</keyword>
<reference evidence="7 8" key="1">
    <citation type="journal article" date="2012" name="J. Bacteriol.">
        <title>Genome Sequence of the Pattern-Forming Social Bacterium Paenibacillus dendritiformis C454 Chiral Morphotype.</title>
        <authorList>
            <person name="Sirota-Madi A."/>
            <person name="Olender T."/>
            <person name="Helman Y."/>
            <person name="Brainis I."/>
            <person name="Finkelshtein A."/>
            <person name="Roth D."/>
            <person name="Hagai E."/>
            <person name="Leshkowitz D."/>
            <person name="Brodsky L."/>
            <person name="Galatenko V."/>
            <person name="Nikolaev V."/>
            <person name="Gutnick D.L."/>
            <person name="Lancet D."/>
            <person name="Ben-Jacob E."/>
        </authorList>
    </citation>
    <scope>NUCLEOTIDE SEQUENCE [LARGE SCALE GENOMIC DNA]</scope>
    <source>
        <strain evidence="7 8">C454</strain>
    </source>
</reference>
<evidence type="ECO:0000256" key="3">
    <source>
        <dbReference type="ARBA" id="ARBA00023125"/>
    </source>
</evidence>
<keyword evidence="2" id="KW-0805">Transcription regulation</keyword>
<dbReference type="STRING" id="1131935.PDENDC454_02500"/>